<dbReference type="InterPro" id="IPR036390">
    <property type="entry name" value="WH_DNA-bd_sf"/>
</dbReference>
<dbReference type="InterPro" id="IPR030489">
    <property type="entry name" value="TR_Rrf2-type_CS"/>
</dbReference>
<dbReference type="AlphaFoldDB" id="A0A3D9I4F2"/>
<name>A0A3D9I4F2_9BACL</name>
<dbReference type="EMBL" id="QRDY01000015">
    <property type="protein sequence ID" value="RED56036.1"/>
    <property type="molecule type" value="Genomic_DNA"/>
</dbReference>
<dbReference type="SUPFAM" id="SSF46785">
    <property type="entry name" value="Winged helix' DNA-binding domain"/>
    <property type="match status" value="1"/>
</dbReference>
<sequence length="145" mass="15751">MSSASRGINIGPPRFKIAVHAIVWLAKSGSILSSAMIANQVNSHATFMRRVMQSLSISGIVESKGGREGGYALRKAANQITLGEIYSAVGTVSAEQDDDVNCGEAGELLDVELEKILLEADLRTIDYLRRYTIADVMERVEFFGN</sequence>
<keyword evidence="2" id="KW-1185">Reference proteome</keyword>
<evidence type="ECO:0000313" key="1">
    <source>
        <dbReference type="EMBL" id="RED56036.1"/>
    </source>
</evidence>
<dbReference type="RefSeq" id="WP_115994629.1">
    <property type="nucleotide sequence ID" value="NZ_QRDY01000015.1"/>
</dbReference>
<dbReference type="Pfam" id="PF02082">
    <property type="entry name" value="Rrf2"/>
    <property type="match status" value="1"/>
</dbReference>
<accession>A0A3D9I4F2</accession>
<dbReference type="PROSITE" id="PS01332">
    <property type="entry name" value="HTH_RRF2_1"/>
    <property type="match status" value="1"/>
</dbReference>
<dbReference type="InterPro" id="IPR036388">
    <property type="entry name" value="WH-like_DNA-bd_sf"/>
</dbReference>
<dbReference type="GO" id="GO:0005829">
    <property type="term" value="C:cytosol"/>
    <property type="evidence" value="ECO:0007669"/>
    <property type="project" value="TreeGrafter"/>
</dbReference>
<organism evidence="1 2">
    <name type="scientific">Cohnella lupini</name>
    <dbReference type="NCBI Taxonomy" id="1294267"/>
    <lineage>
        <taxon>Bacteria</taxon>
        <taxon>Bacillati</taxon>
        <taxon>Bacillota</taxon>
        <taxon>Bacilli</taxon>
        <taxon>Bacillales</taxon>
        <taxon>Paenibacillaceae</taxon>
        <taxon>Cohnella</taxon>
    </lineage>
</organism>
<dbReference type="InterPro" id="IPR000944">
    <property type="entry name" value="Tscrpt_reg_Rrf2"/>
</dbReference>
<evidence type="ECO:0000313" key="2">
    <source>
        <dbReference type="Proteomes" id="UP000256869"/>
    </source>
</evidence>
<protein>
    <submittedName>
        <fullName evidence="1">BadM/Rrf2 family transcriptional regulator</fullName>
    </submittedName>
</protein>
<gene>
    <name evidence="1" type="ORF">DFP95_11599</name>
</gene>
<dbReference type="Proteomes" id="UP000256869">
    <property type="component" value="Unassembled WGS sequence"/>
</dbReference>
<dbReference type="PANTHER" id="PTHR33221">
    <property type="entry name" value="WINGED HELIX-TURN-HELIX TRANSCRIPTIONAL REGULATOR, RRF2 FAMILY"/>
    <property type="match status" value="1"/>
</dbReference>
<dbReference type="GO" id="GO:0003700">
    <property type="term" value="F:DNA-binding transcription factor activity"/>
    <property type="evidence" value="ECO:0007669"/>
    <property type="project" value="TreeGrafter"/>
</dbReference>
<reference evidence="1 2" key="1">
    <citation type="submission" date="2018-07" db="EMBL/GenBank/DDBJ databases">
        <title>Genomic Encyclopedia of Type Strains, Phase III (KMG-III): the genomes of soil and plant-associated and newly described type strains.</title>
        <authorList>
            <person name="Whitman W."/>
        </authorList>
    </citation>
    <scope>NUCLEOTIDE SEQUENCE [LARGE SCALE GENOMIC DNA]</scope>
    <source>
        <strain evidence="1 2">CECT 8236</strain>
    </source>
</reference>
<dbReference type="PROSITE" id="PS51197">
    <property type="entry name" value="HTH_RRF2_2"/>
    <property type="match status" value="1"/>
</dbReference>
<dbReference type="OrthoDB" id="32510at2"/>
<dbReference type="PANTHER" id="PTHR33221:SF15">
    <property type="entry name" value="HTH-TYPE TRANSCRIPTIONAL REGULATOR YWGB-RELATED"/>
    <property type="match status" value="1"/>
</dbReference>
<comment type="caution">
    <text evidence="1">The sequence shown here is derived from an EMBL/GenBank/DDBJ whole genome shotgun (WGS) entry which is preliminary data.</text>
</comment>
<dbReference type="Gene3D" id="1.10.10.10">
    <property type="entry name" value="Winged helix-like DNA-binding domain superfamily/Winged helix DNA-binding domain"/>
    <property type="match status" value="1"/>
</dbReference>
<proteinExistence type="predicted"/>